<gene>
    <name evidence="10" type="ORF">TRITD_6Bv1G089980</name>
</gene>
<dbReference type="InterPro" id="IPR006459">
    <property type="entry name" value="CASP/CASPL"/>
</dbReference>
<reference evidence="10 11" key="1">
    <citation type="submission" date="2017-09" db="EMBL/GenBank/DDBJ databases">
        <authorList>
            <consortium name="International Durum Wheat Genome Sequencing Consortium (IDWGSC)"/>
            <person name="Milanesi L."/>
        </authorList>
    </citation>
    <scope>NUCLEOTIDE SEQUENCE [LARGE SCALE GENOMIC DNA]</scope>
    <source>
        <strain evidence="11">cv. Svevo</strain>
    </source>
</reference>
<evidence type="ECO:0000256" key="8">
    <source>
        <dbReference type="RuleBase" id="RU361233"/>
    </source>
</evidence>
<keyword evidence="4 8" id="KW-1003">Cell membrane</keyword>
<dbReference type="PANTHER" id="PTHR33573:SF30">
    <property type="entry name" value="CASP-LIKE PROTEIN 2C1-RELATED"/>
    <property type="match status" value="1"/>
</dbReference>
<sequence>MTTTTTTTRKRPLTVPEMALRVCVIPLALASLWEMATNKQADDTYGEISFSNLSGFKYLVFINAVTAAYSVVSILMSSFKSLARYDWLIFLLDQAAAYLLVTSCSAAAELVYLAREGDREVSWGEVCSYFGWFCGRATVSVALQAAALLCFVALSLVSAFRVFREFDAPGAHVDCSGDSDSKQAHTRVPRLVSQAIHYTEEKGSV</sequence>
<evidence type="ECO:0000256" key="2">
    <source>
        <dbReference type="ARBA" id="ARBA00007651"/>
    </source>
</evidence>
<keyword evidence="5 8" id="KW-0812">Transmembrane</keyword>
<dbReference type="NCBIfam" id="TIGR01569">
    <property type="entry name" value="A_tha_TIGR01569"/>
    <property type="match status" value="1"/>
</dbReference>
<evidence type="ECO:0000259" key="9">
    <source>
        <dbReference type="Pfam" id="PF04535"/>
    </source>
</evidence>
<evidence type="ECO:0000256" key="1">
    <source>
        <dbReference type="ARBA" id="ARBA00004651"/>
    </source>
</evidence>
<comment type="similarity">
    <text evidence="2 8">Belongs to the Casparian strip membrane proteins (CASP) family.</text>
</comment>
<keyword evidence="6 8" id="KW-1133">Transmembrane helix</keyword>
<accession>A0A9R0YKH8</accession>
<comment type="subcellular location">
    <subcellularLocation>
        <location evidence="1 8">Cell membrane</location>
        <topology evidence="1 8">Multi-pass membrane protein</topology>
    </subcellularLocation>
</comment>
<dbReference type="PANTHER" id="PTHR33573">
    <property type="entry name" value="CASP-LIKE PROTEIN 4A4"/>
    <property type="match status" value="1"/>
</dbReference>
<evidence type="ECO:0000256" key="4">
    <source>
        <dbReference type="ARBA" id="ARBA00022475"/>
    </source>
</evidence>
<protein>
    <recommendedName>
        <fullName evidence="8">CASP-like protein</fullName>
    </recommendedName>
</protein>
<dbReference type="Gramene" id="TRITD6Bv1G089980.1">
    <property type="protein sequence ID" value="TRITD6Bv1G089980.1"/>
    <property type="gene ID" value="TRITD6Bv1G089980"/>
</dbReference>
<organism evidence="10 11">
    <name type="scientific">Triticum turgidum subsp. durum</name>
    <name type="common">Durum wheat</name>
    <name type="synonym">Triticum durum</name>
    <dbReference type="NCBI Taxonomy" id="4567"/>
    <lineage>
        <taxon>Eukaryota</taxon>
        <taxon>Viridiplantae</taxon>
        <taxon>Streptophyta</taxon>
        <taxon>Embryophyta</taxon>
        <taxon>Tracheophyta</taxon>
        <taxon>Spermatophyta</taxon>
        <taxon>Magnoliopsida</taxon>
        <taxon>Liliopsida</taxon>
        <taxon>Poales</taxon>
        <taxon>Poaceae</taxon>
        <taxon>BOP clade</taxon>
        <taxon>Pooideae</taxon>
        <taxon>Triticodae</taxon>
        <taxon>Triticeae</taxon>
        <taxon>Triticinae</taxon>
        <taxon>Triticum</taxon>
    </lineage>
</organism>
<evidence type="ECO:0000256" key="3">
    <source>
        <dbReference type="ARBA" id="ARBA00011489"/>
    </source>
</evidence>
<evidence type="ECO:0000313" key="11">
    <source>
        <dbReference type="Proteomes" id="UP000324705"/>
    </source>
</evidence>
<evidence type="ECO:0000256" key="7">
    <source>
        <dbReference type="ARBA" id="ARBA00023136"/>
    </source>
</evidence>
<dbReference type="GO" id="GO:0005886">
    <property type="term" value="C:plasma membrane"/>
    <property type="evidence" value="ECO:0007669"/>
    <property type="project" value="UniProtKB-SubCell"/>
</dbReference>
<proteinExistence type="inferred from homology"/>
<keyword evidence="11" id="KW-1185">Reference proteome</keyword>
<dbReference type="InterPro" id="IPR006702">
    <property type="entry name" value="CASP_dom"/>
</dbReference>
<dbReference type="Proteomes" id="UP000324705">
    <property type="component" value="Chromosome 6B"/>
</dbReference>
<evidence type="ECO:0000313" key="10">
    <source>
        <dbReference type="EMBL" id="VAI57134.1"/>
    </source>
</evidence>
<dbReference type="AlphaFoldDB" id="A0A9R0YKH8"/>
<comment type="subunit">
    <text evidence="3 8">Homodimer and heterodimers.</text>
</comment>
<feature type="transmembrane region" description="Helical" evidence="8">
    <location>
        <begin position="56"/>
        <end position="75"/>
    </location>
</feature>
<evidence type="ECO:0000256" key="6">
    <source>
        <dbReference type="ARBA" id="ARBA00022989"/>
    </source>
</evidence>
<feature type="transmembrane region" description="Helical" evidence="8">
    <location>
        <begin position="129"/>
        <end position="157"/>
    </location>
</feature>
<dbReference type="OMA" id="KPLARYD"/>
<comment type="caution">
    <text evidence="8">Lacks conserved residue(s) required for the propagation of feature annotation.</text>
</comment>
<name>A0A9R0YKH8_TRITD</name>
<evidence type="ECO:0000256" key="5">
    <source>
        <dbReference type="ARBA" id="ARBA00022692"/>
    </source>
</evidence>
<dbReference type="EMBL" id="LT934122">
    <property type="protein sequence ID" value="VAI57134.1"/>
    <property type="molecule type" value="Genomic_DNA"/>
</dbReference>
<feature type="domain" description="Casparian strip membrane protein" evidence="9">
    <location>
        <begin position="11"/>
        <end position="150"/>
    </location>
</feature>
<dbReference type="Pfam" id="PF04535">
    <property type="entry name" value="CASP_dom"/>
    <property type="match status" value="1"/>
</dbReference>
<keyword evidence="7 8" id="KW-0472">Membrane</keyword>